<dbReference type="GO" id="GO:0098552">
    <property type="term" value="C:side of membrane"/>
    <property type="evidence" value="ECO:0007669"/>
    <property type="project" value="UniProtKB-KW"/>
</dbReference>
<evidence type="ECO:0000259" key="11">
    <source>
        <dbReference type="Pfam" id="PF13206"/>
    </source>
</evidence>
<dbReference type="InterPro" id="IPR025932">
    <property type="entry name" value="Trypano_VSG_B_N_dom"/>
</dbReference>
<keyword evidence="6 10" id="KW-0472">Membrane</keyword>
<evidence type="ECO:0000256" key="7">
    <source>
        <dbReference type="ARBA" id="ARBA00023180"/>
    </source>
</evidence>
<evidence type="ECO:0000256" key="6">
    <source>
        <dbReference type="ARBA" id="ARBA00023136"/>
    </source>
</evidence>
<reference evidence="13" key="1">
    <citation type="submission" date="2011-07" db="EMBL/GenBank/DDBJ databases">
        <title>Divergent evolution of antigenic variation in African trypanosomes.</title>
        <authorList>
            <person name="Jackson A.P."/>
            <person name="Berry A."/>
            <person name="Allison H.C."/>
            <person name="Burton P."/>
            <person name="Anderson J."/>
            <person name="Aslett M."/>
            <person name="Brown R."/>
            <person name="Corton N."/>
            <person name="Harris D."/>
            <person name="Hauser H."/>
            <person name="Gamble J."/>
            <person name="Gilderthorp R."/>
            <person name="McQuillan J."/>
            <person name="Quail M.A."/>
            <person name="Sanders M."/>
            <person name="Van Tonder A."/>
            <person name="Ginger M.L."/>
            <person name="Donelson J.E."/>
            <person name="Field M.C."/>
            <person name="Barry J.D."/>
            <person name="Berriman M."/>
            <person name="Hertz-Fowler C."/>
        </authorList>
    </citation>
    <scope>NUCLEOTIDE SEQUENCE [LARGE SCALE GENOMIC DNA]</scope>
    <source>
        <strain evidence="13">IL3000</strain>
    </source>
</reference>
<organism evidence="12 13">
    <name type="scientific">Trypanosoma congolense (strain IL3000)</name>
    <dbReference type="NCBI Taxonomy" id="1068625"/>
    <lineage>
        <taxon>Eukaryota</taxon>
        <taxon>Discoba</taxon>
        <taxon>Euglenozoa</taxon>
        <taxon>Kinetoplastea</taxon>
        <taxon>Metakinetoplastina</taxon>
        <taxon>Trypanosomatida</taxon>
        <taxon>Trypanosomatidae</taxon>
        <taxon>Trypanosoma</taxon>
        <taxon>Nannomonas</taxon>
    </lineage>
</organism>
<feature type="compositionally biased region" description="Basic and acidic residues" evidence="9">
    <location>
        <begin position="370"/>
        <end position="403"/>
    </location>
</feature>
<keyword evidence="10" id="KW-0812">Transmembrane</keyword>
<keyword evidence="4" id="KW-0336">GPI-anchor</keyword>
<protein>
    <submittedName>
        <fullName evidence="12">Variant surface glycoprotein</fullName>
    </submittedName>
</protein>
<feature type="compositionally biased region" description="Pro residues" evidence="9">
    <location>
        <begin position="346"/>
        <end position="358"/>
    </location>
</feature>
<dbReference type="Proteomes" id="UP000000702">
    <property type="component" value="Unassembled WGS sequence"/>
</dbReference>
<evidence type="ECO:0000256" key="2">
    <source>
        <dbReference type="ARBA" id="ARBA00004609"/>
    </source>
</evidence>
<keyword evidence="7" id="KW-0325">Glycoprotein</keyword>
<reference evidence="12 13" key="2">
    <citation type="journal article" date="2012" name="Proc. Natl. Acad. Sci. U.S.A.">
        <title>Antigenic diversity is generated by distinct evolutionary mechanisms in African trypanosome species.</title>
        <authorList>
            <person name="Jackson A.P."/>
            <person name="Berry A."/>
            <person name="Aslett M."/>
            <person name="Allison H.C."/>
            <person name="Burton P."/>
            <person name="Vavrova-Anderson J."/>
            <person name="Brown R."/>
            <person name="Browne H."/>
            <person name="Corton N."/>
            <person name="Hauser H."/>
            <person name="Gamble J."/>
            <person name="Gilderthorp R."/>
            <person name="Marcello L."/>
            <person name="McQuillan J."/>
            <person name="Otto T.D."/>
            <person name="Quail M.A."/>
            <person name="Sanders M.J."/>
            <person name="van Tonder A."/>
            <person name="Ginger M.L."/>
            <person name="Field M.C."/>
            <person name="Barry J.D."/>
            <person name="Hertz-Fowler C."/>
            <person name="Berriman M."/>
        </authorList>
    </citation>
    <scope>NUCLEOTIDE SEQUENCE [LARGE SCALE GENOMIC DNA]</scope>
    <source>
        <strain evidence="12 13">IL3000</strain>
    </source>
</reference>
<feature type="domain" description="Trypanosome variant surface glycoprotein B-type N-terminal" evidence="11">
    <location>
        <begin position="128"/>
        <end position="294"/>
    </location>
</feature>
<keyword evidence="8" id="KW-0449">Lipoprotein</keyword>
<dbReference type="VEuPathDB" id="TriTrypDB:TcIL3000_0_24530"/>
<accession>F9WJY8</accession>
<feature type="transmembrane region" description="Helical" evidence="10">
    <location>
        <begin position="21"/>
        <end position="42"/>
    </location>
</feature>
<keyword evidence="10" id="KW-1133">Transmembrane helix</keyword>
<sequence>MSYSSKKWQSDYIPCRVVYRVCFRSVIVVSCGILFYMIIFILSLKTLIISTLLSLHIFYCDFYTACWIMIMKGVDVIMIIVFMVMGVHAEVEKVVLHTDGFDNLCGIMKSVTGLWNSAIEDYDFFEKMKDLGHKIDEIFFGPKWAGQLGGLLDLPYQFEGKGPKRSEVCGSNSNSSGVPLPKDSMVSAFLCLCAPTSNVENDFCGLQVKDIGKWSDNDDKNVKEVFKIVWGHGYGTGVIEMCEVKDGSFDNMKLEIQNLAGNLTELENTLKVKKGTLGKSGATCNGSSSCANVTAKPAWLDKLEEIKNLANITLATFEEQKKNIVPETKGTTSNSASVPTDTNKPTPTPEPTSPPVSVPKPAAEGPQVSFEHKEQEVRKALEEKPKWEHKRKTEEIQQKRAEDTVTVQGTNETSASFLKYHNWPLCAVLLI</sequence>
<evidence type="ECO:0000256" key="10">
    <source>
        <dbReference type="SAM" id="Phobius"/>
    </source>
</evidence>
<keyword evidence="3" id="KW-1003">Cell membrane</keyword>
<dbReference type="GO" id="GO:0005886">
    <property type="term" value="C:plasma membrane"/>
    <property type="evidence" value="ECO:0007669"/>
    <property type="project" value="UniProtKB-SubCell"/>
</dbReference>
<dbReference type="Pfam" id="PF13206">
    <property type="entry name" value="VSG_B"/>
    <property type="match status" value="1"/>
</dbReference>
<keyword evidence="5" id="KW-0732">Signal</keyword>
<dbReference type="EMBL" id="CAEQ01002789">
    <property type="protein sequence ID" value="CCD17649.1"/>
    <property type="molecule type" value="Genomic_DNA"/>
</dbReference>
<evidence type="ECO:0000256" key="1">
    <source>
        <dbReference type="ARBA" id="ARBA00002523"/>
    </source>
</evidence>
<proteinExistence type="predicted"/>
<name>F9WJY8_TRYCI</name>
<keyword evidence="13" id="KW-1185">Reference proteome</keyword>
<evidence type="ECO:0000313" key="12">
    <source>
        <dbReference type="EMBL" id="CCD17649.1"/>
    </source>
</evidence>
<evidence type="ECO:0000256" key="9">
    <source>
        <dbReference type="SAM" id="MobiDB-lite"/>
    </source>
</evidence>
<evidence type="ECO:0000313" key="13">
    <source>
        <dbReference type="Proteomes" id="UP000000702"/>
    </source>
</evidence>
<comment type="subcellular location">
    <subcellularLocation>
        <location evidence="2">Cell membrane</location>
        <topology evidence="2">Lipid-anchor</topology>
        <topology evidence="2">GPI-anchor</topology>
    </subcellularLocation>
</comment>
<feature type="compositionally biased region" description="Polar residues" evidence="9">
    <location>
        <begin position="329"/>
        <end position="343"/>
    </location>
</feature>
<dbReference type="AlphaFoldDB" id="F9WJY8"/>
<comment type="function">
    <text evidence="1">VSG forms a coat on the surface of the parasite. The trypanosome evades the immune response of the host by expressing a series of antigenically distinct VSGs from an estimated 1000 VSG genes.</text>
</comment>
<feature type="transmembrane region" description="Helical" evidence="10">
    <location>
        <begin position="62"/>
        <end position="84"/>
    </location>
</feature>
<evidence type="ECO:0000256" key="3">
    <source>
        <dbReference type="ARBA" id="ARBA00022475"/>
    </source>
</evidence>
<gene>
    <name evidence="12" type="ORF">TCIL3000_0_24530</name>
</gene>
<evidence type="ECO:0000256" key="4">
    <source>
        <dbReference type="ARBA" id="ARBA00022622"/>
    </source>
</evidence>
<comment type="caution">
    <text evidence="12">The sequence shown here is derived from an EMBL/GenBank/DDBJ whole genome shotgun (WGS) entry which is preliminary data.</text>
</comment>
<evidence type="ECO:0000256" key="5">
    <source>
        <dbReference type="ARBA" id="ARBA00022729"/>
    </source>
</evidence>
<feature type="region of interest" description="Disordered" evidence="9">
    <location>
        <begin position="325"/>
        <end position="407"/>
    </location>
</feature>
<evidence type="ECO:0000256" key="8">
    <source>
        <dbReference type="ARBA" id="ARBA00023288"/>
    </source>
</evidence>